<accession>A0A371GDA5</accession>
<dbReference type="Proteomes" id="UP000257109">
    <property type="component" value="Unassembled WGS sequence"/>
</dbReference>
<proteinExistence type="predicted"/>
<dbReference type="EMBL" id="QJKJ01005911">
    <property type="protein sequence ID" value="RDX88545.1"/>
    <property type="molecule type" value="Genomic_DNA"/>
</dbReference>
<feature type="non-terminal residue" evidence="1">
    <location>
        <position position="1"/>
    </location>
</feature>
<comment type="caution">
    <text evidence="1">The sequence shown here is derived from an EMBL/GenBank/DDBJ whole genome shotgun (WGS) entry which is preliminary data.</text>
</comment>
<gene>
    <name evidence="1" type="ORF">CR513_29854</name>
</gene>
<dbReference type="PANTHER" id="PTHR35046:SF9">
    <property type="entry name" value="RNA-DIRECTED DNA POLYMERASE"/>
    <property type="match status" value="1"/>
</dbReference>
<sequence>MVMWRVRVPMKAFLPLVRLNLQVIPLIVRDHLMVRRFFVMGKLCSLIIDGGSSVNVASHMLVEKLSLPILVHPRPFSLAFTIGKYSDEILCDVVSVEATCILLGKKVTLKPLFPREVCENQLKMKNKRKKSKKKRK</sequence>
<evidence type="ECO:0000313" key="1">
    <source>
        <dbReference type="EMBL" id="RDX88545.1"/>
    </source>
</evidence>
<name>A0A371GDA5_MUCPR</name>
<reference evidence="1" key="1">
    <citation type="submission" date="2018-05" db="EMBL/GenBank/DDBJ databases">
        <title>Draft genome of Mucuna pruriens seed.</title>
        <authorList>
            <person name="Nnadi N.E."/>
            <person name="Vos R."/>
            <person name="Hasami M.H."/>
            <person name="Devisetty U.K."/>
            <person name="Aguiy J.C."/>
        </authorList>
    </citation>
    <scope>NUCLEOTIDE SEQUENCE [LARGE SCALE GENOMIC DNA]</scope>
    <source>
        <strain evidence="1">JCA_2017</strain>
    </source>
</reference>
<organism evidence="1 2">
    <name type="scientific">Mucuna pruriens</name>
    <name type="common">Velvet bean</name>
    <name type="synonym">Dolichos pruriens</name>
    <dbReference type="NCBI Taxonomy" id="157652"/>
    <lineage>
        <taxon>Eukaryota</taxon>
        <taxon>Viridiplantae</taxon>
        <taxon>Streptophyta</taxon>
        <taxon>Embryophyta</taxon>
        <taxon>Tracheophyta</taxon>
        <taxon>Spermatophyta</taxon>
        <taxon>Magnoliopsida</taxon>
        <taxon>eudicotyledons</taxon>
        <taxon>Gunneridae</taxon>
        <taxon>Pentapetalae</taxon>
        <taxon>rosids</taxon>
        <taxon>fabids</taxon>
        <taxon>Fabales</taxon>
        <taxon>Fabaceae</taxon>
        <taxon>Papilionoideae</taxon>
        <taxon>50 kb inversion clade</taxon>
        <taxon>NPAAA clade</taxon>
        <taxon>indigoferoid/millettioid clade</taxon>
        <taxon>Phaseoleae</taxon>
        <taxon>Mucuna</taxon>
    </lineage>
</organism>
<protein>
    <submittedName>
        <fullName evidence="1">Uncharacterized protein</fullName>
    </submittedName>
</protein>
<keyword evidence="2" id="KW-1185">Reference proteome</keyword>
<dbReference type="OrthoDB" id="1747743at2759"/>
<evidence type="ECO:0000313" key="2">
    <source>
        <dbReference type="Proteomes" id="UP000257109"/>
    </source>
</evidence>
<dbReference type="AlphaFoldDB" id="A0A371GDA5"/>
<dbReference type="PANTHER" id="PTHR35046">
    <property type="entry name" value="ZINC KNUCKLE (CCHC-TYPE) FAMILY PROTEIN"/>
    <property type="match status" value="1"/>
</dbReference>